<evidence type="ECO:0000256" key="2">
    <source>
        <dbReference type="ARBA" id="ARBA00004236"/>
    </source>
</evidence>
<evidence type="ECO:0000256" key="8">
    <source>
        <dbReference type="ARBA" id="ARBA00022840"/>
    </source>
</evidence>
<evidence type="ECO:0000256" key="5">
    <source>
        <dbReference type="ARBA" id="ARBA00022679"/>
    </source>
</evidence>
<evidence type="ECO:0000313" key="13">
    <source>
        <dbReference type="Proteomes" id="UP001262835"/>
    </source>
</evidence>
<comment type="catalytic activity">
    <reaction evidence="1">
        <text>ATP + protein L-histidine = ADP + protein N-phospho-L-histidine.</text>
        <dbReference type="EC" id="2.7.13.3"/>
    </reaction>
</comment>
<keyword evidence="7 12" id="KW-0418">Kinase</keyword>
<dbReference type="SUPFAM" id="SSF47384">
    <property type="entry name" value="Homodimeric domain of signal transducing histidine kinase"/>
    <property type="match status" value="1"/>
</dbReference>
<dbReference type="InterPro" id="IPR029016">
    <property type="entry name" value="GAF-like_dom_sf"/>
</dbReference>
<dbReference type="RefSeq" id="WP_256335305.1">
    <property type="nucleotide sequence ID" value="NZ_JAUZVT010000002.1"/>
</dbReference>
<sequence>MTTADDAIRRAIIEEYGVLGGAPEPDLQGLVQLAATVCGVPTAVINIIDDRFQHQIAAVGIEPAVCSREDSMCAVVFRKPGHTVVSDAALDERFAANPFVTGEVANVRFYASSPLITPMGVPIGTICIFDDVPREMPEDESAALALIAHQIVDVLELRRLTRELGESNEQLENFAAQVAHDLRNPLTALTGYIELASEVPEVAETPAASRALARAESVADRMSGMIARLLDYASVGGAPIRRTAVEVGPLIASTMDDLRTAGLDNGADVTVDASVPVPADPTLLGVLLQNLVGNAVKFAGAGGRAPAITVSVGTVAAGVRITVDDNGPGVPVAERDLVFEPLERGSNVDVPGFGIGLATCNRIVQSHGGRMGIDESPSGGARVWVVLPSA</sequence>
<evidence type="ECO:0000313" key="12">
    <source>
        <dbReference type="EMBL" id="MDT3330650.1"/>
    </source>
</evidence>
<dbReference type="SUPFAM" id="SSF55874">
    <property type="entry name" value="ATPase domain of HSP90 chaperone/DNA topoisomerase II/histidine kinase"/>
    <property type="match status" value="1"/>
</dbReference>
<reference evidence="12 13" key="1">
    <citation type="submission" date="2023-08" db="EMBL/GenBank/DDBJ databases">
        <title>Microbacterium aquilitoris sp. nov. and Microbacterium gwkjibeachense sp. nov., isolated from beach.</title>
        <authorList>
            <person name="Lee S.D."/>
            <person name="Yang H."/>
            <person name="Kim I."/>
        </authorList>
    </citation>
    <scope>NUCLEOTIDE SEQUENCE [LARGE SCALE GENOMIC DNA]</scope>
    <source>
        <strain evidence="12 13">KSW-18</strain>
    </source>
</reference>
<dbReference type="InterPro" id="IPR004358">
    <property type="entry name" value="Sig_transdc_His_kin-like_C"/>
</dbReference>
<protein>
    <recommendedName>
        <fullName evidence="10">Sensor-like histidine kinase SenX3</fullName>
        <ecNumber evidence="3">2.7.13.3</ecNumber>
    </recommendedName>
</protein>
<dbReference type="Gene3D" id="1.10.287.130">
    <property type="match status" value="1"/>
</dbReference>
<dbReference type="InterPro" id="IPR036097">
    <property type="entry name" value="HisK_dim/P_sf"/>
</dbReference>
<dbReference type="PRINTS" id="PR00344">
    <property type="entry name" value="BCTRLSENSOR"/>
</dbReference>
<dbReference type="PANTHER" id="PTHR42878">
    <property type="entry name" value="TWO-COMPONENT HISTIDINE KINASE"/>
    <property type="match status" value="1"/>
</dbReference>
<dbReference type="EMBL" id="JAUZVT010000002">
    <property type="protein sequence ID" value="MDT3330650.1"/>
    <property type="molecule type" value="Genomic_DNA"/>
</dbReference>
<dbReference type="InterPro" id="IPR036890">
    <property type="entry name" value="HATPase_C_sf"/>
</dbReference>
<dbReference type="SUPFAM" id="SSF55781">
    <property type="entry name" value="GAF domain-like"/>
    <property type="match status" value="1"/>
</dbReference>
<keyword evidence="5" id="KW-0808">Transferase</keyword>
<gene>
    <name evidence="12" type="ORF">Q9S78_08195</name>
</gene>
<organism evidence="12 13">
    <name type="scientific">Microbacterium aquilitoris</name>
    <dbReference type="NCBI Taxonomy" id="3067307"/>
    <lineage>
        <taxon>Bacteria</taxon>
        <taxon>Bacillati</taxon>
        <taxon>Actinomycetota</taxon>
        <taxon>Actinomycetes</taxon>
        <taxon>Micrococcales</taxon>
        <taxon>Microbacteriaceae</taxon>
        <taxon>Microbacterium</taxon>
    </lineage>
</organism>
<name>A0ABU3GJU7_9MICO</name>
<feature type="domain" description="Histidine kinase" evidence="11">
    <location>
        <begin position="177"/>
        <end position="390"/>
    </location>
</feature>
<evidence type="ECO:0000256" key="10">
    <source>
        <dbReference type="ARBA" id="ARBA00039401"/>
    </source>
</evidence>
<keyword evidence="13" id="KW-1185">Reference proteome</keyword>
<dbReference type="GO" id="GO:0016301">
    <property type="term" value="F:kinase activity"/>
    <property type="evidence" value="ECO:0007669"/>
    <property type="project" value="UniProtKB-KW"/>
</dbReference>
<dbReference type="Pfam" id="PF00512">
    <property type="entry name" value="HisKA"/>
    <property type="match status" value="1"/>
</dbReference>
<proteinExistence type="predicted"/>
<dbReference type="InterPro" id="IPR003661">
    <property type="entry name" value="HisK_dim/P_dom"/>
</dbReference>
<evidence type="ECO:0000256" key="9">
    <source>
        <dbReference type="ARBA" id="ARBA00023012"/>
    </source>
</evidence>
<dbReference type="PROSITE" id="PS50109">
    <property type="entry name" value="HIS_KIN"/>
    <property type="match status" value="1"/>
</dbReference>
<dbReference type="InterPro" id="IPR003594">
    <property type="entry name" value="HATPase_dom"/>
</dbReference>
<keyword evidence="4" id="KW-0597">Phosphoprotein</keyword>
<dbReference type="Proteomes" id="UP001262835">
    <property type="component" value="Unassembled WGS sequence"/>
</dbReference>
<keyword evidence="6" id="KW-0547">Nucleotide-binding</keyword>
<keyword evidence="8" id="KW-0067">ATP-binding</keyword>
<dbReference type="CDD" id="cd00082">
    <property type="entry name" value="HisKA"/>
    <property type="match status" value="1"/>
</dbReference>
<evidence type="ECO:0000256" key="1">
    <source>
        <dbReference type="ARBA" id="ARBA00000085"/>
    </source>
</evidence>
<dbReference type="PANTHER" id="PTHR42878:SF7">
    <property type="entry name" value="SENSOR HISTIDINE KINASE GLRK"/>
    <property type="match status" value="1"/>
</dbReference>
<dbReference type="SMART" id="SM00387">
    <property type="entry name" value="HATPase_c"/>
    <property type="match status" value="1"/>
</dbReference>
<dbReference type="Gene3D" id="3.30.565.10">
    <property type="entry name" value="Histidine kinase-like ATPase, C-terminal domain"/>
    <property type="match status" value="1"/>
</dbReference>
<accession>A0ABU3GJU7</accession>
<dbReference type="Gene3D" id="3.30.450.40">
    <property type="match status" value="1"/>
</dbReference>
<dbReference type="InterPro" id="IPR005467">
    <property type="entry name" value="His_kinase_dom"/>
</dbReference>
<dbReference type="EC" id="2.7.13.3" evidence="3"/>
<comment type="subcellular location">
    <subcellularLocation>
        <location evidence="2">Cell membrane</location>
    </subcellularLocation>
</comment>
<evidence type="ECO:0000256" key="7">
    <source>
        <dbReference type="ARBA" id="ARBA00022777"/>
    </source>
</evidence>
<dbReference type="InterPro" id="IPR050351">
    <property type="entry name" value="BphY/WalK/GraS-like"/>
</dbReference>
<keyword evidence="9" id="KW-0902">Two-component regulatory system</keyword>
<dbReference type="SMART" id="SM00388">
    <property type="entry name" value="HisKA"/>
    <property type="match status" value="1"/>
</dbReference>
<dbReference type="Pfam" id="PF02518">
    <property type="entry name" value="HATPase_c"/>
    <property type="match status" value="1"/>
</dbReference>
<comment type="caution">
    <text evidence="12">The sequence shown here is derived from an EMBL/GenBank/DDBJ whole genome shotgun (WGS) entry which is preliminary data.</text>
</comment>
<evidence type="ECO:0000256" key="6">
    <source>
        <dbReference type="ARBA" id="ARBA00022741"/>
    </source>
</evidence>
<evidence type="ECO:0000259" key="11">
    <source>
        <dbReference type="PROSITE" id="PS50109"/>
    </source>
</evidence>
<evidence type="ECO:0000256" key="4">
    <source>
        <dbReference type="ARBA" id="ARBA00022553"/>
    </source>
</evidence>
<evidence type="ECO:0000256" key="3">
    <source>
        <dbReference type="ARBA" id="ARBA00012438"/>
    </source>
</evidence>